<evidence type="ECO:0000313" key="13">
    <source>
        <dbReference type="Proteomes" id="UP001596174"/>
    </source>
</evidence>
<feature type="transmembrane region" description="Helical" evidence="9">
    <location>
        <begin position="35"/>
        <end position="53"/>
    </location>
</feature>
<keyword evidence="7" id="KW-0067">ATP-binding</keyword>
<keyword evidence="5" id="KW-0547">Nucleotide-binding</keyword>
<evidence type="ECO:0000256" key="4">
    <source>
        <dbReference type="ARBA" id="ARBA00022679"/>
    </source>
</evidence>
<evidence type="ECO:0000256" key="5">
    <source>
        <dbReference type="ARBA" id="ARBA00022741"/>
    </source>
</evidence>
<evidence type="ECO:0000256" key="3">
    <source>
        <dbReference type="ARBA" id="ARBA00022553"/>
    </source>
</evidence>
<keyword evidence="4" id="KW-0808">Transferase</keyword>
<dbReference type="Pfam" id="PF07730">
    <property type="entry name" value="HisKA_3"/>
    <property type="match status" value="1"/>
</dbReference>
<dbReference type="RefSeq" id="WP_380578202.1">
    <property type="nucleotide sequence ID" value="NZ_JBHSQJ010000001.1"/>
</dbReference>
<dbReference type="SUPFAM" id="SSF55874">
    <property type="entry name" value="ATPase domain of HSP90 chaperone/DNA topoisomerase II/histidine kinase"/>
    <property type="match status" value="1"/>
</dbReference>
<comment type="catalytic activity">
    <reaction evidence="1">
        <text>ATP + protein L-histidine = ADP + protein N-phospho-L-histidine.</text>
        <dbReference type="EC" id="2.7.13.3"/>
    </reaction>
</comment>
<keyword evidence="13" id="KW-1185">Reference proteome</keyword>
<dbReference type="Proteomes" id="UP001596174">
    <property type="component" value="Unassembled WGS sequence"/>
</dbReference>
<keyword evidence="9" id="KW-0472">Membrane</keyword>
<evidence type="ECO:0000259" key="10">
    <source>
        <dbReference type="Pfam" id="PF07730"/>
    </source>
</evidence>
<feature type="domain" description="Signal transduction histidine kinase subgroup 3 dimerisation and phosphoacceptor" evidence="10">
    <location>
        <begin position="201"/>
        <end position="266"/>
    </location>
</feature>
<dbReference type="Gene3D" id="3.30.565.10">
    <property type="entry name" value="Histidine kinase-like ATPase, C-terminal domain"/>
    <property type="match status" value="1"/>
</dbReference>
<feature type="domain" description="Putative sensor" evidence="11">
    <location>
        <begin position="34"/>
        <end position="149"/>
    </location>
</feature>
<sequence length="392" mass="41735">MSSATPAAPVLTGSRPVPRTRPAFDRRMLREAGHLLSNLAVGIAGFTLTVAGISAGVGLLFTIVGIWVLAPTLFVLRSGLGSLERRRLLALLDEEVPAPLPVAARRDNVLSRALAVLGDGLAWRTVLYFCLMLPWGVLTFTLTLVALVTLFPLLPWITRGLSTVDRVLATTLLAQGDLTRRVRKLEQDRGSVVDTAAADLRRIERDLHDGAQARLVAVAMDLGLAKEKLTEDPEAAARMVDTAHGEVKVALQELRDLARGIHPAVLTDRGLDPALSAVAARVRVPGGARVTVDLDERPDPAIEGIAYFTVSELLANVSKHARAQRATVDVWRSGDRVLIQVQDDGVGGATAAPGGGIAGLAERVRAVDGVFDITSPVGGPTTVNVELPWHTR</sequence>
<dbReference type="PANTHER" id="PTHR24421">
    <property type="entry name" value="NITRATE/NITRITE SENSOR PROTEIN NARX-RELATED"/>
    <property type="match status" value="1"/>
</dbReference>
<dbReference type="InterPro" id="IPR036890">
    <property type="entry name" value="HATPase_C_sf"/>
</dbReference>
<evidence type="ECO:0000256" key="1">
    <source>
        <dbReference type="ARBA" id="ARBA00000085"/>
    </source>
</evidence>
<accession>A0ABW1FSY3</accession>
<feature type="transmembrane region" description="Helical" evidence="9">
    <location>
        <begin position="59"/>
        <end position="80"/>
    </location>
</feature>
<evidence type="ECO:0000313" key="12">
    <source>
        <dbReference type="EMBL" id="MFC5905610.1"/>
    </source>
</evidence>
<keyword evidence="3" id="KW-0597">Phosphoprotein</keyword>
<protein>
    <recommendedName>
        <fullName evidence="2">histidine kinase</fullName>
        <ecNumber evidence="2">2.7.13.3</ecNumber>
    </recommendedName>
</protein>
<evidence type="ECO:0000256" key="6">
    <source>
        <dbReference type="ARBA" id="ARBA00022777"/>
    </source>
</evidence>
<evidence type="ECO:0000256" key="2">
    <source>
        <dbReference type="ARBA" id="ARBA00012438"/>
    </source>
</evidence>
<keyword evidence="9" id="KW-0812">Transmembrane</keyword>
<proteinExistence type="predicted"/>
<evidence type="ECO:0000256" key="9">
    <source>
        <dbReference type="SAM" id="Phobius"/>
    </source>
</evidence>
<gene>
    <name evidence="12" type="ORF">ACFP3V_00020</name>
</gene>
<dbReference type="EMBL" id="JBHSQJ010000001">
    <property type="protein sequence ID" value="MFC5905610.1"/>
    <property type="molecule type" value="Genomic_DNA"/>
</dbReference>
<dbReference type="Gene3D" id="1.20.5.1930">
    <property type="match status" value="1"/>
</dbReference>
<organism evidence="12 13">
    <name type="scientific">Streptacidiphilus monticola</name>
    <dbReference type="NCBI Taxonomy" id="2161674"/>
    <lineage>
        <taxon>Bacteria</taxon>
        <taxon>Bacillati</taxon>
        <taxon>Actinomycetota</taxon>
        <taxon>Actinomycetes</taxon>
        <taxon>Kitasatosporales</taxon>
        <taxon>Streptomycetaceae</taxon>
        <taxon>Streptacidiphilus</taxon>
    </lineage>
</organism>
<reference evidence="13" key="1">
    <citation type="journal article" date="2019" name="Int. J. Syst. Evol. Microbiol.">
        <title>The Global Catalogue of Microorganisms (GCM) 10K type strain sequencing project: providing services to taxonomists for standard genome sequencing and annotation.</title>
        <authorList>
            <consortium name="The Broad Institute Genomics Platform"/>
            <consortium name="The Broad Institute Genome Sequencing Center for Infectious Disease"/>
            <person name="Wu L."/>
            <person name="Ma J."/>
        </authorList>
    </citation>
    <scope>NUCLEOTIDE SEQUENCE [LARGE SCALE GENOMIC DNA]</scope>
    <source>
        <strain evidence="13">JCM 4816</strain>
    </source>
</reference>
<keyword evidence="9" id="KW-1133">Transmembrane helix</keyword>
<dbReference type="InterPro" id="IPR025828">
    <property type="entry name" value="Put_sensor_dom"/>
</dbReference>
<evidence type="ECO:0000259" key="11">
    <source>
        <dbReference type="Pfam" id="PF13796"/>
    </source>
</evidence>
<dbReference type="PANTHER" id="PTHR24421:SF10">
    <property type="entry name" value="NITRATE_NITRITE SENSOR PROTEIN NARQ"/>
    <property type="match status" value="1"/>
</dbReference>
<dbReference type="InterPro" id="IPR050482">
    <property type="entry name" value="Sensor_HK_TwoCompSys"/>
</dbReference>
<dbReference type="GO" id="GO:0016301">
    <property type="term" value="F:kinase activity"/>
    <property type="evidence" value="ECO:0007669"/>
    <property type="project" value="UniProtKB-KW"/>
</dbReference>
<dbReference type="InterPro" id="IPR011712">
    <property type="entry name" value="Sig_transdc_His_kin_sub3_dim/P"/>
</dbReference>
<name>A0ABW1FSY3_9ACTN</name>
<dbReference type="EC" id="2.7.13.3" evidence="2"/>
<keyword evidence="8" id="KW-0902">Two-component regulatory system</keyword>
<dbReference type="Pfam" id="PF13796">
    <property type="entry name" value="Sensor"/>
    <property type="match status" value="1"/>
</dbReference>
<feature type="transmembrane region" description="Helical" evidence="9">
    <location>
        <begin position="126"/>
        <end position="154"/>
    </location>
</feature>
<keyword evidence="6 12" id="KW-0418">Kinase</keyword>
<evidence type="ECO:0000256" key="8">
    <source>
        <dbReference type="ARBA" id="ARBA00023012"/>
    </source>
</evidence>
<comment type="caution">
    <text evidence="12">The sequence shown here is derived from an EMBL/GenBank/DDBJ whole genome shotgun (WGS) entry which is preliminary data.</text>
</comment>
<evidence type="ECO:0000256" key="7">
    <source>
        <dbReference type="ARBA" id="ARBA00022840"/>
    </source>
</evidence>